<protein>
    <submittedName>
        <fullName evidence="1">Uncharacterized protein</fullName>
    </submittedName>
</protein>
<dbReference type="Proteomes" id="UP000807159">
    <property type="component" value="Chromosome 3"/>
</dbReference>
<sequence length="135" mass="15406">MEYQTSFHCAYHQTGKGCFSQFGHLVLSVFSNHILDLQVLFLPLHLGVPAEVSLTPSSSISEDVLELTHLLLAVAKRILQHRRNHPFLPAPWREATVAERVRGQEEDLINGVIQDFERIHVSEDVKRHCKSVKKM</sequence>
<dbReference type="AlphaFoldDB" id="A0A8T2Z716"/>
<evidence type="ECO:0000313" key="1">
    <source>
        <dbReference type="EMBL" id="KAH8513100.1"/>
    </source>
</evidence>
<name>A0A8T2Z716_POPDE</name>
<reference evidence="1" key="1">
    <citation type="journal article" date="2021" name="J. Hered.">
        <title>Genome Assembly of Salicaceae Populus deltoides (Eastern Cottonwood) I-69 Based on Nanopore Sequencing and Hi-C Technologies.</title>
        <authorList>
            <person name="Bai S."/>
            <person name="Wu H."/>
            <person name="Zhang J."/>
            <person name="Pan Z."/>
            <person name="Zhao W."/>
            <person name="Li Z."/>
            <person name="Tong C."/>
        </authorList>
    </citation>
    <scope>NUCLEOTIDE SEQUENCE</scope>
    <source>
        <tissue evidence="1">Leaf</tissue>
    </source>
</reference>
<proteinExistence type="predicted"/>
<evidence type="ECO:0000313" key="2">
    <source>
        <dbReference type="Proteomes" id="UP000807159"/>
    </source>
</evidence>
<comment type="caution">
    <text evidence="1">The sequence shown here is derived from an EMBL/GenBank/DDBJ whole genome shotgun (WGS) entry which is preliminary data.</text>
</comment>
<keyword evidence="2" id="KW-1185">Reference proteome</keyword>
<organism evidence="1 2">
    <name type="scientific">Populus deltoides</name>
    <name type="common">Eastern poplar</name>
    <name type="synonym">Eastern cottonwood</name>
    <dbReference type="NCBI Taxonomy" id="3696"/>
    <lineage>
        <taxon>Eukaryota</taxon>
        <taxon>Viridiplantae</taxon>
        <taxon>Streptophyta</taxon>
        <taxon>Embryophyta</taxon>
        <taxon>Tracheophyta</taxon>
        <taxon>Spermatophyta</taxon>
        <taxon>Magnoliopsida</taxon>
        <taxon>eudicotyledons</taxon>
        <taxon>Gunneridae</taxon>
        <taxon>Pentapetalae</taxon>
        <taxon>rosids</taxon>
        <taxon>fabids</taxon>
        <taxon>Malpighiales</taxon>
        <taxon>Salicaceae</taxon>
        <taxon>Saliceae</taxon>
        <taxon>Populus</taxon>
    </lineage>
</organism>
<gene>
    <name evidence="1" type="ORF">H0E87_006407</name>
</gene>
<dbReference type="EMBL" id="JACEGQ020000003">
    <property type="protein sequence ID" value="KAH8513100.1"/>
    <property type="molecule type" value="Genomic_DNA"/>
</dbReference>
<accession>A0A8T2Z716</accession>